<keyword evidence="2" id="KW-1185">Reference proteome</keyword>
<comment type="caution">
    <text evidence="1">The sequence shown here is derived from an EMBL/GenBank/DDBJ whole genome shotgun (WGS) entry which is preliminary data.</text>
</comment>
<dbReference type="AlphaFoldDB" id="A0A0B2UUK4"/>
<sequence length="234" mass="26647">MKLCNSDPLRFPSRKLPIICGIVLFIFLMRPSNNDSLVSGVAKCDHQKEREIADFAVEILHREQLYAGIRPRHDLHTYGSKMKLMKLALQKYLALDVDENLSKRTIRIVEIGAYRGESANEMANACKELPENINCSIIAIDHWNGEEDEAFSASPESFEAFKRNVVFFNNTEVITPLRGTAVAAFDLLKCYKQQVDIVYFGVHRAVRIFAEQNSYVPVDVSTTRECAWMIVKTI</sequence>
<proteinExistence type="predicted"/>
<protein>
    <submittedName>
        <fullName evidence="1">Uncharacterized protein</fullName>
    </submittedName>
</protein>
<organism evidence="1 2">
    <name type="scientific">Toxocara canis</name>
    <name type="common">Canine roundworm</name>
    <dbReference type="NCBI Taxonomy" id="6265"/>
    <lineage>
        <taxon>Eukaryota</taxon>
        <taxon>Metazoa</taxon>
        <taxon>Ecdysozoa</taxon>
        <taxon>Nematoda</taxon>
        <taxon>Chromadorea</taxon>
        <taxon>Rhabditida</taxon>
        <taxon>Spirurina</taxon>
        <taxon>Ascaridomorpha</taxon>
        <taxon>Ascaridoidea</taxon>
        <taxon>Toxocaridae</taxon>
        <taxon>Toxocara</taxon>
    </lineage>
</organism>
<gene>
    <name evidence="1" type="ORF">Tcan_14767</name>
</gene>
<dbReference type="Proteomes" id="UP000031036">
    <property type="component" value="Unassembled WGS sequence"/>
</dbReference>
<dbReference type="Gene3D" id="3.40.50.150">
    <property type="entry name" value="Vaccinia Virus protein VP39"/>
    <property type="match status" value="1"/>
</dbReference>
<accession>A0A0B2UUK4</accession>
<dbReference type="SUPFAM" id="SSF53335">
    <property type="entry name" value="S-adenosyl-L-methionine-dependent methyltransferases"/>
    <property type="match status" value="1"/>
</dbReference>
<dbReference type="InterPro" id="IPR029063">
    <property type="entry name" value="SAM-dependent_MTases_sf"/>
</dbReference>
<dbReference type="OrthoDB" id="9987630at2759"/>
<name>A0A0B2UUK4_TOXCA</name>
<evidence type="ECO:0000313" key="1">
    <source>
        <dbReference type="EMBL" id="KHN73093.1"/>
    </source>
</evidence>
<dbReference type="EMBL" id="JPKZ01003153">
    <property type="protein sequence ID" value="KHN73093.1"/>
    <property type="molecule type" value="Genomic_DNA"/>
</dbReference>
<evidence type="ECO:0000313" key="2">
    <source>
        <dbReference type="Proteomes" id="UP000031036"/>
    </source>
</evidence>
<reference evidence="1 2" key="1">
    <citation type="submission" date="2014-11" db="EMBL/GenBank/DDBJ databases">
        <title>Genetic blueprint of the zoonotic pathogen Toxocara canis.</title>
        <authorList>
            <person name="Zhu X.-Q."/>
            <person name="Korhonen P.K."/>
            <person name="Cai H."/>
            <person name="Young N.D."/>
            <person name="Nejsum P."/>
            <person name="von Samson-Himmelstjerna G."/>
            <person name="Boag P.R."/>
            <person name="Tan P."/>
            <person name="Li Q."/>
            <person name="Min J."/>
            <person name="Yang Y."/>
            <person name="Wang X."/>
            <person name="Fang X."/>
            <person name="Hall R.S."/>
            <person name="Hofmann A."/>
            <person name="Sternberg P.W."/>
            <person name="Jex A.R."/>
            <person name="Gasser R.B."/>
        </authorList>
    </citation>
    <scope>NUCLEOTIDE SEQUENCE [LARGE SCALE GENOMIC DNA]</scope>
    <source>
        <strain evidence="1">PN_DK_2014</strain>
    </source>
</reference>